<evidence type="ECO:0000256" key="4">
    <source>
        <dbReference type="ARBA" id="ARBA00023002"/>
    </source>
</evidence>
<evidence type="ECO:0000256" key="5">
    <source>
        <dbReference type="ARBA" id="ARBA00023004"/>
    </source>
</evidence>
<keyword evidence="4 7" id="KW-0560">Oxidoreductase</keyword>
<evidence type="ECO:0000256" key="3">
    <source>
        <dbReference type="ARBA" id="ARBA00022723"/>
    </source>
</evidence>
<dbReference type="PROSITE" id="PS00086">
    <property type="entry name" value="CYTOCHROME_P450"/>
    <property type="match status" value="1"/>
</dbReference>
<comment type="similarity">
    <text evidence="7">Belongs to the cytochrome P450 family.</text>
</comment>
<evidence type="ECO:0000256" key="1">
    <source>
        <dbReference type="ARBA" id="ARBA00001971"/>
    </source>
</evidence>
<dbReference type="InterPro" id="IPR050121">
    <property type="entry name" value="Cytochrome_P450_monoxygenase"/>
</dbReference>
<name>A0ABQ8G2P1_9PEZI</name>
<keyword evidence="8" id="KW-0812">Transmembrane</keyword>
<proteinExistence type="inferred from homology"/>
<feature type="transmembrane region" description="Helical" evidence="8">
    <location>
        <begin position="7"/>
        <end position="29"/>
    </location>
</feature>
<dbReference type="InterPro" id="IPR036396">
    <property type="entry name" value="Cyt_P450_sf"/>
</dbReference>
<dbReference type="InterPro" id="IPR002401">
    <property type="entry name" value="Cyt_P450_E_grp-I"/>
</dbReference>
<dbReference type="InterPro" id="IPR017972">
    <property type="entry name" value="Cyt_P450_CS"/>
</dbReference>
<keyword evidence="2 7" id="KW-0349">Heme</keyword>
<reference evidence="9 10" key="1">
    <citation type="journal article" date="2021" name="Nat. Commun.">
        <title>Genetic determinants of endophytism in the Arabidopsis root mycobiome.</title>
        <authorList>
            <person name="Mesny F."/>
            <person name="Miyauchi S."/>
            <person name="Thiergart T."/>
            <person name="Pickel B."/>
            <person name="Atanasova L."/>
            <person name="Karlsson M."/>
            <person name="Huettel B."/>
            <person name="Barry K.W."/>
            <person name="Haridas S."/>
            <person name="Chen C."/>
            <person name="Bauer D."/>
            <person name="Andreopoulos W."/>
            <person name="Pangilinan J."/>
            <person name="LaButti K."/>
            <person name="Riley R."/>
            <person name="Lipzen A."/>
            <person name="Clum A."/>
            <person name="Drula E."/>
            <person name="Henrissat B."/>
            <person name="Kohler A."/>
            <person name="Grigoriev I.V."/>
            <person name="Martin F.M."/>
            <person name="Hacquard S."/>
        </authorList>
    </citation>
    <scope>NUCLEOTIDE SEQUENCE [LARGE SCALE GENOMIC DNA]</scope>
    <source>
        <strain evidence="9 10">MPI-SDFR-AT-0080</strain>
    </source>
</reference>
<dbReference type="SUPFAM" id="SSF48264">
    <property type="entry name" value="Cytochrome P450"/>
    <property type="match status" value="1"/>
</dbReference>
<dbReference type="Gene3D" id="1.10.630.10">
    <property type="entry name" value="Cytochrome P450"/>
    <property type="match status" value="1"/>
</dbReference>
<protein>
    <submittedName>
        <fullName evidence="9">Benzoate 4-monooxygenase cytochrome P450</fullName>
    </submittedName>
</protein>
<dbReference type="Pfam" id="PF00067">
    <property type="entry name" value="p450"/>
    <property type="match status" value="1"/>
</dbReference>
<dbReference type="CDD" id="cd11060">
    <property type="entry name" value="CYP57A1-like"/>
    <property type="match status" value="1"/>
</dbReference>
<keyword evidence="10" id="KW-1185">Reference proteome</keyword>
<evidence type="ECO:0000256" key="7">
    <source>
        <dbReference type="RuleBase" id="RU000461"/>
    </source>
</evidence>
<gene>
    <name evidence="9" type="ORF">B0J12DRAFT_579161</name>
</gene>
<dbReference type="Proteomes" id="UP000774617">
    <property type="component" value="Unassembled WGS sequence"/>
</dbReference>
<dbReference type="EMBL" id="JAGTJR010000024">
    <property type="protein sequence ID" value="KAH7042827.1"/>
    <property type="molecule type" value="Genomic_DNA"/>
</dbReference>
<dbReference type="InterPro" id="IPR001128">
    <property type="entry name" value="Cyt_P450"/>
</dbReference>
<accession>A0ABQ8G2P1</accession>
<evidence type="ECO:0000256" key="2">
    <source>
        <dbReference type="ARBA" id="ARBA00022617"/>
    </source>
</evidence>
<comment type="cofactor">
    <cofactor evidence="1">
        <name>heme</name>
        <dbReference type="ChEBI" id="CHEBI:30413"/>
    </cofactor>
</comment>
<sequence length="517" mass="58301">MQLNDDVVARVVSAAALLVFSGVLFYAFATLQSYLKLRHVPGPFFAGFSNLPRVCWVLSKRAHEIHAELHGQYGDLVRFGPGMVSCADPSQIPTIYPLKGREYGKGPFYKVLLPYTRGKSLPSLFGTDDEDVHRALKRPIAGIFSMSNLVTFEPYVDDTIRLLLAQLDRRFASEKPEASVCDLGHWLQYFAFDVMGELTFSRKFGFLDRGADVDGVMGSIWKHFKAAAPVTQMPWIDRFWNKNPLLVRFWPSTASPIMAFAAKRVAERRAVEKSWAAASEANPRDFLSRFVEAQATDPSVPDWAVTVWVFSNITAGSDSTAAVLRCLWYHLLRNEDTMQRLREELDEAARRGQLSQPCKWSEVRELPYLAACVKEGIRMHAPFGLPLERVVPAGGATISGKHLPGGTVIGMSGWVANRHRPTFGEDADEWNPGRWLVGDEERRKRMEASIMTFGAGRRQCLGRNIANLEMLKVVPSLVQAYEFQLVDAEAWRVENCWFVVQEGLRVQVKKRQQCSRI</sequence>
<keyword evidence="8" id="KW-0472">Membrane</keyword>
<keyword evidence="8" id="KW-1133">Transmembrane helix</keyword>
<evidence type="ECO:0000313" key="10">
    <source>
        <dbReference type="Proteomes" id="UP000774617"/>
    </source>
</evidence>
<keyword evidence="5 7" id="KW-0408">Iron</keyword>
<dbReference type="PANTHER" id="PTHR24305">
    <property type="entry name" value="CYTOCHROME P450"/>
    <property type="match status" value="1"/>
</dbReference>
<evidence type="ECO:0000256" key="8">
    <source>
        <dbReference type="SAM" id="Phobius"/>
    </source>
</evidence>
<dbReference type="PANTHER" id="PTHR24305:SF175">
    <property type="entry name" value="CYTOCHROME P450 MONOOXYGENASE PKFB"/>
    <property type="match status" value="1"/>
</dbReference>
<keyword evidence="6 7" id="KW-0503">Monooxygenase</keyword>
<organism evidence="9 10">
    <name type="scientific">Macrophomina phaseolina</name>
    <dbReference type="NCBI Taxonomy" id="35725"/>
    <lineage>
        <taxon>Eukaryota</taxon>
        <taxon>Fungi</taxon>
        <taxon>Dikarya</taxon>
        <taxon>Ascomycota</taxon>
        <taxon>Pezizomycotina</taxon>
        <taxon>Dothideomycetes</taxon>
        <taxon>Dothideomycetes incertae sedis</taxon>
        <taxon>Botryosphaeriales</taxon>
        <taxon>Botryosphaeriaceae</taxon>
        <taxon>Macrophomina</taxon>
    </lineage>
</organism>
<dbReference type="PRINTS" id="PR00385">
    <property type="entry name" value="P450"/>
</dbReference>
<dbReference type="PRINTS" id="PR00463">
    <property type="entry name" value="EP450I"/>
</dbReference>
<evidence type="ECO:0000256" key="6">
    <source>
        <dbReference type="ARBA" id="ARBA00023033"/>
    </source>
</evidence>
<evidence type="ECO:0000313" key="9">
    <source>
        <dbReference type="EMBL" id="KAH7042827.1"/>
    </source>
</evidence>
<keyword evidence="3 7" id="KW-0479">Metal-binding</keyword>
<comment type="caution">
    <text evidence="9">The sequence shown here is derived from an EMBL/GenBank/DDBJ whole genome shotgun (WGS) entry which is preliminary data.</text>
</comment>